<sequence length="125" mass="13993">MITVCSYKNILVTQYQESLTIRMGMQLSLDSLETIERITRLYTGPYQDCIIDLSITQWVDSCGIGALLSIKDRVRAQSHIIQGASGQTAQALKLIQFDKVFTIRSVVPLHDPNSGDALQQRFCSL</sequence>
<feature type="domain" description="STAS" evidence="1">
    <location>
        <begin position="8"/>
        <end position="83"/>
    </location>
</feature>
<organism evidence="2 3">
    <name type="scientific">Magnetofaba australis IT-1</name>
    <dbReference type="NCBI Taxonomy" id="1434232"/>
    <lineage>
        <taxon>Bacteria</taxon>
        <taxon>Pseudomonadati</taxon>
        <taxon>Pseudomonadota</taxon>
        <taxon>Magnetococcia</taxon>
        <taxon>Magnetococcales</taxon>
        <taxon>Magnetococcaceae</taxon>
        <taxon>Magnetofaba</taxon>
    </lineage>
</organism>
<dbReference type="RefSeq" id="WP_085446757.1">
    <property type="nucleotide sequence ID" value="NZ_LVJN01000021.1"/>
</dbReference>
<evidence type="ECO:0000313" key="2">
    <source>
        <dbReference type="EMBL" id="OSM00227.1"/>
    </source>
</evidence>
<evidence type="ECO:0000313" key="3">
    <source>
        <dbReference type="Proteomes" id="UP000194003"/>
    </source>
</evidence>
<dbReference type="Gene3D" id="3.30.750.24">
    <property type="entry name" value="STAS domain"/>
    <property type="match status" value="1"/>
</dbReference>
<dbReference type="Proteomes" id="UP000194003">
    <property type="component" value="Unassembled WGS sequence"/>
</dbReference>
<accession>A0A1Y2JZ96</accession>
<dbReference type="Pfam" id="PF01740">
    <property type="entry name" value="STAS"/>
    <property type="match status" value="1"/>
</dbReference>
<dbReference type="CDD" id="cd07043">
    <property type="entry name" value="STAS_anti-anti-sigma_factors"/>
    <property type="match status" value="1"/>
</dbReference>
<dbReference type="OrthoDB" id="9796076at2"/>
<dbReference type="PROSITE" id="PS50801">
    <property type="entry name" value="STAS"/>
    <property type="match status" value="1"/>
</dbReference>
<dbReference type="InterPro" id="IPR002645">
    <property type="entry name" value="STAS_dom"/>
</dbReference>
<dbReference type="STRING" id="1434232.MAIT1_00694"/>
<name>A0A1Y2JZ96_9PROT</name>
<dbReference type="SUPFAM" id="SSF52091">
    <property type="entry name" value="SpoIIaa-like"/>
    <property type="match status" value="1"/>
</dbReference>
<comment type="caution">
    <text evidence="2">The sequence shown here is derived from an EMBL/GenBank/DDBJ whole genome shotgun (WGS) entry which is preliminary data.</text>
</comment>
<dbReference type="AlphaFoldDB" id="A0A1Y2JZ96"/>
<proteinExistence type="predicted"/>
<reference evidence="2 3" key="1">
    <citation type="journal article" date="2016" name="BMC Genomics">
        <title>Combined genomic and structural analyses of a cultured magnetotactic bacterium reveals its niche adaptation to a dynamic environment.</title>
        <authorList>
            <person name="Araujo A.C."/>
            <person name="Morillo V."/>
            <person name="Cypriano J."/>
            <person name="Teixeira L.C."/>
            <person name="Leao P."/>
            <person name="Lyra S."/>
            <person name="Almeida L.G."/>
            <person name="Bazylinski D.A."/>
            <person name="Vasconcellos A.T."/>
            <person name="Abreu F."/>
            <person name="Lins U."/>
        </authorList>
    </citation>
    <scope>NUCLEOTIDE SEQUENCE [LARGE SCALE GENOMIC DNA]</scope>
    <source>
        <strain evidence="2 3">IT-1</strain>
    </source>
</reference>
<evidence type="ECO:0000259" key="1">
    <source>
        <dbReference type="PROSITE" id="PS50801"/>
    </source>
</evidence>
<dbReference type="EMBL" id="LVJN01000021">
    <property type="protein sequence ID" value="OSM00227.1"/>
    <property type="molecule type" value="Genomic_DNA"/>
</dbReference>
<gene>
    <name evidence="2" type="ORF">MAIT1_00694</name>
</gene>
<protein>
    <submittedName>
        <fullName evidence="2">Putative anti-sigma B factor antagonist</fullName>
    </submittedName>
</protein>
<dbReference type="InterPro" id="IPR036513">
    <property type="entry name" value="STAS_dom_sf"/>
</dbReference>
<keyword evidence="3" id="KW-1185">Reference proteome</keyword>